<dbReference type="EMBL" id="JAKKPZ010000008">
    <property type="protein sequence ID" value="KAI1718204.1"/>
    <property type="molecule type" value="Genomic_DNA"/>
</dbReference>
<dbReference type="PROSITE" id="PS50835">
    <property type="entry name" value="IG_LIKE"/>
    <property type="match status" value="3"/>
</dbReference>
<dbReference type="InterPro" id="IPR003599">
    <property type="entry name" value="Ig_sub"/>
</dbReference>
<evidence type="ECO:0000313" key="6">
    <source>
        <dbReference type="Proteomes" id="UP001201812"/>
    </source>
</evidence>
<dbReference type="SMART" id="SM00409">
    <property type="entry name" value="IG"/>
    <property type="match status" value="3"/>
</dbReference>
<accession>A0AAD4R2N8</accession>
<feature type="domain" description="Ig-like" evidence="4">
    <location>
        <begin position="307"/>
        <end position="380"/>
    </location>
</feature>
<evidence type="ECO:0000256" key="2">
    <source>
        <dbReference type="ARBA" id="ARBA00023157"/>
    </source>
</evidence>
<organism evidence="5 6">
    <name type="scientific">Ditylenchus destructor</name>
    <dbReference type="NCBI Taxonomy" id="166010"/>
    <lineage>
        <taxon>Eukaryota</taxon>
        <taxon>Metazoa</taxon>
        <taxon>Ecdysozoa</taxon>
        <taxon>Nematoda</taxon>
        <taxon>Chromadorea</taxon>
        <taxon>Rhabditida</taxon>
        <taxon>Tylenchina</taxon>
        <taxon>Tylenchomorpha</taxon>
        <taxon>Sphaerularioidea</taxon>
        <taxon>Anguinidae</taxon>
        <taxon>Anguininae</taxon>
        <taxon>Ditylenchus</taxon>
    </lineage>
</organism>
<dbReference type="InterPro" id="IPR036116">
    <property type="entry name" value="FN3_sf"/>
</dbReference>
<feature type="chain" id="PRO_5041981136" evidence="3">
    <location>
        <begin position="22"/>
        <end position="724"/>
    </location>
</feature>
<feature type="signal peptide" evidence="3">
    <location>
        <begin position="1"/>
        <end position="21"/>
    </location>
</feature>
<sequence length="724" mass="81477">MLGIYSLILIVIDSTRGLALAADTPKGGIGGIFKLPELVVHTNSSYLLRQFQTHLECRISGQPLGDWPNVTLERLLWMKDGTPVAELHNNDITVNEPAAGSEPATTPVLRIVHATHQSEGDYQCSAILRNIVVKPDQTVDSRLVSAPLKLRRARITKFERYESQPIVRVKQGQVARLACFGLPDVIPGPPEVSFEKHGHEGVLLGRTGNERFIATPSGLQIALTQPSDAGRYFCVVRNVFTNQTRRAPRPVVLVVEPTALSDYRASQSTYHGHRNFSRRAGHYFDNFDIPLTTTPPAPLPTPRIVYPEAVNYSEPIELHVVTGQTAILECVIWEAKIMWNNPSFTMPAVSLTDDRARIRQIWGNLRIKQVTAEDSGDYVCHGLAWPTTLLTAQDLTARLLESTHPRVTYRLIVHAPTSVRLMLAQQVQDKSWQLSCYAHNLRYEIPMVYVNGLPLIDAMEEMGVPPQTNFYTNPINVTLRANNPLSGSIQCISRPAMDEAEVYGFELERGRAMNLYVDDRLNKRIAPLPKKTTEKNLEVTPTEVQKSVQTVHTTETPLTKPQKIEEEDIDRKSKGVLGLMPEKDSKAPIEIIQKYFEILQPMAFVAGDQSVRIQWSIQPSDHPLLTRLLNFAVEMKRKEKGAIRKDEEFNEDEENVEENPDEWVVKDHVQPHVRALTVRRLVPNSEYQFRITANFNDRTNATSQPTSWLIIDAAAPMLPLAPQV</sequence>
<evidence type="ECO:0000256" key="1">
    <source>
        <dbReference type="ARBA" id="ARBA00022737"/>
    </source>
</evidence>
<reference evidence="5" key="1">
    <citation type="submission" date="2022-01" db="EMBL/GenBank/DDBJ databases">
        <title>Genome Sequence Resource for Two Populations of Ditylenchus destructor, the Migratory Endoparasitic Phytonematode.</title>
        <authorList>
            <person name="Zhang H."/>
            <person name="Lin R."/>
            <person name="Xie B."/>
        </authorList>
    </citation>
    <scope>NUCLEOTIDE SEQUENCE</scope>
    <source>
        <strain evidence="5">BazhouSP</strain>
    </source>
</reference>
<keyword evidence="3" id="KW-0732">Signal</keyword>
<dbReference type="SUPFAM" id="SSF48726">
    <property type="entry name" value="Immunoglobulin"/>
    <property type="match status" value="3"/>
</dbReference>
<evidence type="ECO:0000259" key="4">
    <source>
        <dbReference type="PROSITE" id="PS50835"/>
    </source>
</evidence>
<dbReference type="AlphaFoldDB" id="A0AAD4R2N8"/>
<dbReference type="InterPro" id="IPR036179">
    <property type="entry name" value="Ig-like_dom_sf"/>
</dbReference>
<proteinExistence type="predicted"/>
<feature type="domain" description="Ig-like" evidence="4">
    <location>
        <begin position="36"/>
        <end position="140"/>
    </location>
</feature>
<gene>
    <name evidence="5" type="ORF">DdX_06623</name>
</gene>
<dbReference type="PANTHER" id="PTHR44170:SF55">
    <property type="entry name" value="OBSCURIN ISOFORM X2"/>
    <property type="match status" value="1"/>
</dbReference>
<comment type="caution">
    <text evidence="5">The sequence shown here is derived from an EMBL/GenBank/DDBJ whole genome shotgun (WGS) entry which is preliminary data.</text>
</comment>
<protein>
    <submittedName>
        <fullName evidence="5">NeuRonal IGCAM</fullName>
    </submittedName>
</protein>
<dbReference type="SUPFAM" id="SSF49265">
    <property type="entry name" value="Fibronectin type III"/>
    <property type="match status" value="1"/>
</dbReference>
<dbReference type="InterPro" id="IPR013783">
    <property type="entry name" value="Ig-like_fold"/>
</dbReference>
<name>A0AAD4R2N8_9BILA</name>
<evidence type="ECO:0000313" key="5">
    <source>
        <dbReference type="EMBL" id="KAI1718204.1"/>
    </source>
</evidence>
<evidence type="ECO:0000256" key="3">
    <source>
        <dbReference type="SAM" id="SignalP"/>
    </source>
</evidence>
<keyword evidence="2" id="KW-1015">Disulfide bond</keyword>
<keyword evidence="6" id="KW-1185">Reference proteome</keyword>
<feature type="domain" description="Ig-like" evidence="4">
    <location>
        <begin position="147"/>
        <end position="252"/>
    </location>
</feature>
<dbReference type="GO" id="GO:0098609">
    <property type="term" value="P:cell-cell adhesion"/>
    <property type="evidence" value="ECO:0007669"/>
    <property type="project" value="TreeGrafter"/>
</dbReference>
<keyword evidence="1" id="KW-0677">Repeat</keyword>
<dbReference type="Proteomes" id="UP001201812">
    <property type="component" value="Unassembled WGS sequence"/>
</dbReference>
<dbReference type="CDD" id="cd00096">
    <property type="entry name" value="Ig"/>
    <property type="match status" value="1"/>
</dbReference>
<dbReference type="Gene3D" id="2.60.40.10">
    <property type="entry name" value="Immunoglobulins"/>
    <property type="match status" value="4"/>
</dbReference>
<dbReference type="InterPro" id="IPR007110">
    <property type="entry name" value="Ig-like_dom"/>
</dbReference>
<dbReference type="PANTHER" id="PTHR44170">
    <property type="entry name" value="PROTEIN SIDEKICK"/>
    <property type="match status" value="1"/>
</dbReference>